<accession>A0A650CIT9</accession>
<dbReference type="InterPro" id="IPR036291">
    <property type="entry name" value="NAD(P)-bd_dom_sf"/>
</dbReference>
<dbReference type="Proteomes" id="UP000427373">
    <property type="component" value="Chromosome"/>
</dbReference>
<dbReference type="Pfam" id="PF08240">
    <property type="entry name" value="ADH_N"/>
    <property type="match status" value="1"/>
</dbReference>
<feature type="domain" description="Enoyl reductase (ER)" evidence="7">
    <location>
        <begin position="11"/>
        <end position="359"/>
    </location>
</feature>
<keyword evidence="5 8" id="KW-0560">Oxidoreductase</keyword>
<evidence type="ECO:0000256" key="6">
    <source>
        <dbReference type="RuleBase" id="RU361277"/>
    </source>
</evidence>
<comment type="cofactor">
    <cofactor evidence="1 6">
        <name>Zn(2+)</name>
        <dbReference type="ChEBI" id="CHEBI:29105"/>
    </cofactor>
</comment>
<dbReference type="PANTHER" id="PTHR43350">
    <property type="entry name" value="NAD-DEPENDENT ALCOHOL DEHYDROGENASE"/>
    <property type="match status" value="1"/>
</dbReference>
<dbReference type="OrthoDB" id="73567at2157"/>
<dbReference type="Pfam" id="PF00107">
    <property type="entry name" value="ADH_zinc_N"/>
    <property type="match status" value="1"/>
</dbReference>
<dbReference type="InterPro" id="IPR020843">
    <property type="entry name" value="ER"/>
</dbReference>
<dbReference type="SUPFAM" id="SSF50129">
    <property type="entry name" value="GroES-like"/>
    <property type="match status" value="1"/>
</dbReference>
<name>A0A650CIT9_SULOH</name>
<dbReference type="GO" id="GO:0008270">
    <property type="term" value="F:zinc ion binding"/>
    <property type="evidence" value="ECO:0007669"/>
    <property type="project" value="InterPro"/>
</dbReference>
<dbReference type="Gene3D" id="3.90.180.10">
    <property type="entry name" value="Medium-chain alcohol dehydrogenases, catalytic domain"/>
    <property type="match status" value="1"/>
</dbReference>
<dbReference type="PROSITE" id="PS00059">
    <property type="entry name" value="ADH_ZINC"/>
    <property type="match status" value="1"/>
</dbReference>
<evidence type="ECO:0000256" key="2">
    <source>
        <dbReference type="ARBA" id="ARBA00008072"/>
    </source>
</evidence>
<evidence type="ECO:0000259" key="7">
    <source>
        <dbReference type="SMART" id="SM00829"/>
    </source>
</evidence>
<dbReference type="RefSeq" id="WP_156015168.1">
    <property type="nucleotide sequence ID" value="NZ_AP031374.1"/>
</dbReference>
<dbReference type="GeneID" id="95644655"/>
<comment type="similarity">
    <text evidence="2 6">Belongs to the zinc-containing alcohol dehydrogenase family.</text>
</comment>
<evidence type="ECO:0000256" key="4">
    <source>
        <dbReference type="ARBA" id="ARBA00022833"/>
    </source>
</evidence>
<gene>
    <name evidence="9" type="ORF">D1869_11285</name>
    <name evidence="8" type="ORF">HNQ62_001133</name>
</gene>
<dbReference type="FunFam" id="3.40.50.720:FF:000003">
    <property type="entry name" value="S-(hydroxymethyl)glutathione dehydrogenase"/>
    <property type="match status" value="1"/>
</dbReference>
<reference evidence="9 10" key="1">
    <citation type="submission" date="2019-10" db="EMBL/GenBank/DDBJ databases">
        <title>Genome Sequences from Six Type Strain Members of the Archaeal Family Sulfolobaceae: Acidianus ambivalens, Acidianus infernus, Metallosphaera prunae, Stygiolobus azoricus, Sulfolobus metallicus, and Sulfurisphaera ohwakuensis.</title>
        <authorList>
            <person name="Counts J.A."/>
            <person name="Kelly R.M."/>
        </authorList>
    </citation>
    <scope>NUCLEOTIDE SEQUENCE [LARGE SCALE GENOMIC DNA]</scope>
    <source>
        <strain evidence="9 10">TA-1</strain>
    </source>
</reference>
<proteinExistence type="inferred from homology"/>
<dbReference type="KEGG" id="soh:D1869_11285"/>
<evidence type="ECO:0000313" key="8">
    <source>
        <dbReference type="EMBL" id="MBB5253372.1"/>
    </source>
</evidence>
<dbReference type="InterPro" id="IPR013154">
    <property type="entry name" value="ADH-like_N"/>
</dbReference>
<dbReference type="EC" id="1.1.1.-" evidence="8"/>
<dbReference type="InterPro" id="IPR002328">
    <property type="entry name" value="ADH_Zn_CS"/>
</dbReference>
<dbReference type="InterPro" id="IPR013149">
    <property type="entry name" value="ADH-like_C"/>
</dbReference>
<dbReference type="SMART" id="SM00829">
    <property type="entry name" value="PKS_ER"/>
    <property type="match status" value="1"/>
</dbReference>
<dbReference type="PANTHER" id="PTHR43350:SF2">
    <property type="entry name" value="GROES-LIKE ZINC-BINDING ALCOHOL DEHYDROGENASE FAMILY PROTEIN"/>
    <property type="match status" value="1"/>
</dbReference>
<sequence>MRAAILFNYKEPLKIEEVEIEDPKENEVMVQVAATGLCHSDVNVFVGATPVPPPVVAGHEIAGIVKKVGPGVTRVKPGDRVISAFIHPCGKCRNCISGHENLCETFSSVRLKGTMFDGTTRLRLKNGTAVRTFLGGGFAEYAIVHENALTVVPQDMDLQKVAVLGCAGITGYGAVDSAKIEPGETVAVVGVGGVGLSVIQLLKASGAGRIIALGTKKWKLEKAMELGATDVINTKETDPIKTLKEITNGGPDVVIEAGGTQETVQMAIESVRIGGRVVLVGLPPVSAQIPLRIAMIVRNGITIIGNYGGRPRIDMPRLLELVRSGKYDPSKLVTGKYRLEEINEAVKLLEEGEAIRSLIVP</sequence>
<protein>
    <submittedName>
        <fullName evidence="8">Succinate semialdehyde reductase (NADPH)</fullName>
        <ecNumber evidence="8">1.1.1.-</ecNumber>
    </submittedName>
    <submittedName>
        <fullName evidence="9">Zinc-binding dehydrogenase</fullName>
    </submittedName>
</protein>
<evidence type="ECO:0000313" key="11">
    <source>
        <dbReference type="Proteomes" id="UP000582213"/>
    </source>
</evidence>
<dbReference type="GO" id="GO:0016491">
    <property type="term" value="F:oxidoreductase activity"/>
    <property type="evidence" value="ECO:0007669"/>
    <property type="project" value="UniProtKB-KW"/>
</dbReference>
<dbReference type="EMBL" id="CP045484">
    <property type="protein sequence ID" value="QGR17693.1"/>
    <property type="molecule type" value="Genomic_DNA"/>
</dbReference>
<dbReference type="EMBL" id="JACHFY010000004">
    <property type="protein sequence ID" value="MBB5253372.1"/>
    <property type="molecule type" value="Genomic_DNA"/>
</dbReference>
<dbReference type="Gene3D" id="3.40.50.720">
    <property type="entry name" value="NAD(P)-binding Rossmann-like Domain"/>
    <property type="match status" value="1"/>
</dbReference>
<keyword evidence="3 6" id="KW-0479">Metal-binding</keyword>
<dbReference type="SUPFAM" id="SSF51735">
    <property type="entry name" value="NAD(P)-binding Rossmann-fold domains"/>
    <property type="match status" value="1"/>
</dbReference>
<organism evidence="9 10">
    <name type="scientific">Sulfurisphaera ohwakuensis</name>
    <dbReference type="NCBI Taxonomy" id="69656"/>
    <lineage>
        <taxon>Archaea</taxon>
        <taxon>Thermoproteota</taxon>
        <taxon>Thermoprotei</taxon>
        <taxon>Sulfolobales</taxon>
        <taxon>Sulfolobaceae</taxon>
        <taxon>Sulfurisphaera</taxon>
    </lineage>
</organism>
<dbReference type="Proteomes" id="UP000582213">
    <property type="component" value="Unassembled WGS sequence"/>
</dbReference>
<evidence type="ECO:0000256" key="3">
    <source>
        <dbReference type="ARBA" id="ARBA00022723"/>
    </source>
</evidence>
<dbReference type="InterPro" id="IPR011032">
    <property type="entry name" value="GroES-like_sf"/>
</dbReference>
<evidence type="ECO:0000313" key="10">
    <source>
        <dbReference type="Proteomes" id="UP000427373"/>
    </source>
</evidence>
<keyword evidence="10" id="KW-1185">Reference proteome</keyword>
<dbReference type="AlphaFoldDB" id="A0A650CIT9"/>
<reference evidence="8 11" key="2">
    <citation type="submission" date="2020-08" db="EMBL/GenBank/DDBJ databases">
        <title>Genomic Encyclopedia of Type Strains, Phase IV (KMG-IV): sequencing the most valuable type-strain genomes for metagenomic binning, comparative biology and taxonomic classification.</title>
        <authorList>
            <person name="Goeker M."/>
        </authorList>
    </citation>
    <scope>NUCLEOTIDE SEQUENCE [LARGE SCALE GENOMIC DNA]</scope>
    <source>
        <strain evidence="8 11">DSM 12421</strain>
    </source>
</reference>
<evidence type="ECO:0000256" key="5">
    <source>
        <dbReference type="ARBA" id="ARBA00023002"/>
    </source>
</evidence>
<keyword evidence="4 6" id="KW-0862">Zinc</keyword>
<evidence type="ECO:0000313" key="9">
    <source>
        <dbReference type="EMBL" id="QGR17693.1"/>
    </source>
</evidence>
<evidence type="ECO:0000256" key="1">
    <source>
        <dbReference type="ARBA" id="ARBA00001947"/>
    </source>
</evidence>